<dbReference type="PANTHER" id="PTHR43881:SF1">
    <property type="entry name" value="GAMMA-GLUTAMYLTRANSPEPTIDASE (AFU_ORTHOLOGUE AFUA_4G13580)"/>
    <property type="match status" value="1"/>
</dbReference>
<sequence>MPLNSKSVYCRPNPDFLPFASRRSVVHSTNGIVTCTQASGRRYRTEDSARGRKCCGTVDTLHSAALNVTEPSSTSIGDDMFCLLHNVETKTIRAMNGSGRYPGNATVEQIKMDLNVGPD</sequence>
<organism evidence="1 2">
    <name type="scientific">Penicillium rubens (strain ATCC 28089 / DSM 1075 / NRRL 1951 / Wisconsin 54-1255)</name>
    <name type="common">Penicillium chrysogenum</name>
    <dbReference type="NCBI Taxonomy" id="500485"/>
    <lineage>
        <taxon>Eukaryota</taxon>
        <taxon>Fungi</taxon>
        <taxon>Dikarya</taxon>
        <taxon>Ascomycota</taxon>
        <taxon>Pezizomycotina</taxon>
        <taxon>Eurotiomycetes</taxon>
        <taxon>Eurotiomycetidae</taxon>
        <taxon>Eurotiales</taxon>
        <taxon>Aspergillaceae</taxon>
        <taxon>Penicillium</taxon>
        <taxon>Penicillium chrysogenum species complex</taxon>
    </lineage>
</organism>
<dbReference type="Pfam" id="PF01019">
    <property type="entry name" value="G_glu_transpept"/>
    <property type="match status" value="1"/>
</dbReference>
<keyword evidence="2" id="KW-1185">Reference proteome</keyword>
<dbReference type="HOGENOM" id="CLU_2062261_0_0_1"/>
<dbReference type="InterPro" id="IPR029055">
    <property type="entry name" value="Ntn_hydrolases_N"/>
</dbReference>
<evidence type="ECO:0000313" key="1">
    <source>
        <dbReference type="EMBL" id="CAP86310.1"/>
    </source>
</evidence>
<dbReference type="Proteomes" id="UP000000724">
    <property type="component" value="Contig Pc00c20"/>
</dbReference>
<reference evidence="1 2" key="1">
    <citation type="journal article" date="2008" name="Nat. Biotechnol.">
        <title>Genome sequencing and analysis of the filamentous fungus Penicillium chrysogenum.</title>
        <authorList>
            <person name="van den Berg M.A."/>
            <person name="Albang R."/>
            <person name="Albermann K."/>
            <person name="Badger J.H."/>
            <person name="Daran J.-M."/>
            <person name="Driessen A.J.M."/>
            <person name="Garcia-Estrada C."/>
            <person name="Fedorova N.D."/>
            <person name="Harris D.M."/>
            <person name="Heijne W.H.M."/>
            <person name="Joardar V.S."/>
            <person name="Kiel J.A.K.W."/>
            <person name="Kovalchuk A."/>
            <person name="Martin J.F."/>
            <person name="Nierman W.C."/>
            <person name="Nijland J.G."/>
            <person name="Pronk J.T."/>
            <person name="Roubos J.A."/>
            <person name="van der Klei I.J."/>
            <person name="van Peij N.N.M.E."/>
            <person name="Veenhuis M."/>
            <person name="von Doehren H."/>
            <person name="Wagner C."/>
            <person name="Wortman J.R."/>
            <person name="Bovenberg R.A.L."/>
        </authorList>
    </citation>
    <scope>NUCLEOTIDE SEQUENCE [LARGE SCALE GENOMIC DNA]</scope>
    <source>
        <strain evidence="2">ATCC 28089 / DSM 1075 / NRRL 1951 / Wisconsin 54-1255</strain>
    </source>
</reference>
<dbReference type="EMBL" id="AM920435">
    <property type="protein sequence ID" value="CAP86310.1"/>
    <property type="molecule type" value="Genomic_DNA"/>
</dbReference>
<dbReference type="eggNOG" id="KOG2410">
    <property type="taxonomic scope" value="Eukaryota"/>
</dbReference>
<accession>B6HFI2</accession>
<gene>
    <name evidence="1" type="ORF">Pc20g09810</name>
    <name evidence="1" type="ORF">PCH_Pc20g09810</name>
</gene>
<dbReference type="SUPFAM" id="SSF56235">
    <property type="entry name" value="N-terminal nucleophile aminohydrolases (Ntn hydrolases)"/>
    <property type="match status" value="1"/>
</dbReference>
<dbReference type="PANTHER" id="PTHR43881">
    <property type="entry name" value="GAMMA-GLUTAMYLTRANSPEPTIDASE (AFU_ORTHOLOGUE AFUA_4G13580)"/>
    <property type="match status" value="1"/>
</dbReference>
<evidence type="ECO:0000313" key="2">
    <source>
        <dbReference type="Proteomes" id="UP000000724"/>
    </source>
</evidence>
<proteinExistence type="predicted"/>
<dbReference type="AlphaFoldDB" id="B6HFI2"/>
<dbReference type="BioCyc" id="PCHR:PC20G09810-MONOMER"/>
<dbReference type="OrthoDB" id="2015213at2759"/>
<dbReference type="VEuPathDB" id="FungiDB:PCH_Pc20g09810"/>
<name>B6HFI2_PENRW</name>
<dbReference type="InterPro" id="IPR052896">
    <property type="entry name" value="GGT-like_enzyme"/>
</dbReference>
<protein>
    <submittedName>
        <fullName evidence="1">Pc20g09810 protein</fullName>
    </submittedName>
</protein>